<keyword evidence="1" id="KW-0234">DNA repair</keyword>
<keyword evidence="1" id="KW-0540">Nuclease</keyword>
<accession>A0AAJ5Z753</accession>
<dbReference type="GO" id="GO:0070336">
    <property type="term" value="F:flap-structured DNA binding"/>
    <property type="evidence" value="ECO:0007669"/>
    <property type="project" value="TreeGrafter"/>
</dbReference>
<organism evidence="3 4">
    <name type="scientific">Malassezia arunalokei</name>
    <dbReference type="NCBI Taxonomy" id="1514897"/>
    <lineage>
        <taxon>Eukaryota</taxon>
        <taxon>Fungi</taxon>
        <taxon>Dikarya</taxon>
        <taxon>Basidiomycota</taxon>
        <taxon>Ustilaginomycotina</taxon>
        <taxon>Malasseziomycetes</taxon>
        <taxon>Malasseziales</taxon>
        <taxon>Malasseziaceae</taxon>
        <taxon>Malassezia</taxon>
    </lineage>
</organism>
<feature type="domain" description="Fanconi-associated nuclease 1-like winged-helix" evidence="2">
    <location>
        <begin position="25"/>
        <end position="99"/>
    </location>
</feature>
<evidence type="ECO:0000313" key="4">
    <source>
        <dbReference type="Proteomes" id="UP001217582"/>
    </source>
</evidence>
<dbReference type="AlphaFoldDB" id="A0AAJ5Z753"/>
<comment type="function">
    <text evidence="1">Nuclease required for the repair of DNA interstrand cross-links (ICL). Acts as a 5'-3' exonuclease that anchors at a cut end of DNA and cleaves DNA successively at every third nucleotide, allowing to excise an ICL from one strand through flanking incisions.</text>
</comment>
<proteinExistence type="inferred from homology"/>
<protein>
    <recommendedName>
        <fullName evidence="1">Fanconi-associated nuclease</fullName>
        <ecNumber evidence="1">3.1.4.1</ecNumber>
    </recommendedName>
</protein>
<dbReference type="InterPro" id="IPR049125">
    <property type="entry name" value="FAN1-like_WH"/>
</dbReference>
<comment type="subcellular location">
    <subcellularLocation>
        <location evidence="1">Nucleus</location>
    </subcellularLocation>
</comment>
<comment type="catalytic activity">
    <reaction evidence="1">
        <text>Hydrolytically removes 5'-nucleotides successively from the 3'-hydroxy termini of 3'-hydroxy-terminated oligonucleotides.</text>
        <dbReference type="EC" id="3.1.4.1"/>
    </reaction>
</comment>
<dbReference type="Pfam" id="PF21315">
    <property type="entry name" value="FAN1_HTH"/>
    <property type="match status" value="1"/>
</dbReference>
<dbReference type="GO" id="GO:0046872">
    <property type="term" value="F:metal ion binding"/>
    <property type="evidence" value="ECO:0007669"/>
    <property type="project" value="UniProtKB-KW"/>
</dbReference>
<dbReference type="PANTHER" id="PTHR15749">
    <property type="entry name" value="FANCONI-ASSOCIATED NUCLEASE 1"/>
    <property type="match status" value="1"/>
</dbReference>
<keyword evidence="1" id="KW-0479">Metal-binding</keyword>
<comment type="similarity">
    <text evidence="1">Belongs to the FAN1 family.</text>
</comment>
<dbReference type="EMBL" id="CP119921">
    <property type="protein sequence ID" value="WFD17149.1"/>
    <property type="molecule type" value="Genomic_DNA"/>
</dbReference>
<evidence type="ECO:0000313" key="3">
    <source>
        <dbReference type="EMBL" id="WFD17149.1"/>
    </source>
</evidence>
<dbReference type="GO" id="GO:0008409">
    <property type="term" value="F:5'-3' exonuclease activity"/>
    <property type="evidence" value="ECO:0007669"/>
    <property type="project" value="TreeGrafter"/>
</dbReference>
<gene>
    <name evidence="3" type="ORF">MARU1_003197</name>
</gene>
<dbReference type="GO" id="GO:0036297">
    <property type="term" value="P:interstrand cross-link repair"/>
    <property type="evidence" value="ECO:0007669"/>
    <property type="project" value="InterPro"/>
</dbReference>
<sequence>MHGSDTHNDTSDRVLKRSYQQESMYVELFQDMLRAVLEKESHLFTASEHACFSFFFELQYDARYLFVRLLQRKKGQWYRLDKLEYNDLEDLSSAAHALSRPFAASSQIEPYRFSMMDGDIKGNILWRLELLTVDELKLLAKRLGKKSSGTRDTLLKNLTAKPTNAVLFSQQHQLSMSLQPTHDRLLSYMADIMHGGCICLDSTVHALMERLAFVYYRGKPVLGSLLTSAVLSRTGKYTFPTYVYMRDSSMFPDRDCLLRYEEAVQLVEQMDAFVEGMKSSLDSARACLPLLDICEPAWLEATHEMRTVYPEALHDPDTHVTYTFSLQRRLARLESQLKIPKSARQTFILAHREPRVVEFEGVRVNGRLVQPRNMLRQTVLTNANLADARNGKVPVGHHVPWNSIA</sequence>
<dbReference type="InterPro" id="IPR033315">
    <property type="entry name" value="Fan1-like"/>
</dbReference>
<dbReference type="GO" id="GO:0004528">
    <property type="term" value="F:phosphodiesterase I activity"/>
    <property type="evidence" value="ECO:0007669"/>
    <property type="project" value="UniProtKB-EC"/>
</dbReference>
<keyword evidence="1" id="KW-0464">Manganese</keyword>
<keyword evidence="1" id="KW-0539">Nucleus</keyword>
<reference evidence="3 4" key="1">
    <citation type="submission" date="2023-03" db="EMBL/GenBank/DDBJ databases">
        <title>Mating type loci evolution in Malassezia.</title>
        <authorList>
            <person name="Coelho M.A."/>
        </authorList>
    </citation>
    <scope>NUCLEOTIDE SEQUENCE [LARGE SCALE GENOMIC DNA]</scope>
    <source>
        <strain evidence="3 4">CBS 13387</strain>
    </source>
</reference>
<evidence type="ECO:0000259" key="2">
    <source>
        <dbReference type="Pfam" id="PF21315"/>
    </source>
</evidence>
<dbReference type="EC" id="3.1.4.1" evidence="1"/>
<name>A0AAJ5Z753_9BASI</name>
<dbReference type="GO" id="GO:0017108">
    <property type="term" value="F:5'-flap endonuclease activity"/>
    <property type="evidence" value="ECO:0007669"/>
    <property type="project" value="TreeGrafter"/>
</dbReference>
<keyword evidence="1" id="KW-0460">Magnesium</keyword>
<dbReference type="Proteomes" id="UP001217582">
    <property type="component" value="Chromosome 6"/>
</dbReference>
<keyword evidence="1 3" id="KW-0378">Hydrolase</keyword>
<dbReference type="GO" id="GO:0005634">
    <property type="term" value="C:nucleus"/>
    <property type="evidence" value="ECO:0007669"/>
    <property type="project" value="UniProtKB-SubCell"/>
</dbReference>
<dbReference type="PANTHER" id="PTHR15749:SF4">
    <property type="entry name" value="FANCONI-ASSOCIATED NUCLEASE 1"/>
    <property type="match status" value="1"/>
</dbReference>
<keyword evidence="1" id="KW-0227">DNA damage</keyword>
<keyword evidence="4" id="KW-1185">Reference proteome</keyword>
<evidence type="ECO:0000256" key="1">
    <source>
        <dbReference type="RuleBase" id="RU365033"/>
    </source>
</evidence>
<comment type="cofactor">
    <cofactor evidence="1">
        <name>Mg(2+)</name>
        <dbReference type="ChEBI" id="CHEBI:18420"/>
    </cofactor>
    <cofactor evidence="1">
        <name>Mn(2+)</name>
        <dbReference type="ChEBI" id="CHEBI:29035"/>
    </cofactor>
</comment>